<proteinExistence type="predicted"/>
<keyword evidence="3" id="KW-0998">Cell outer membrane</keyword>
<name>A0ABS4BGQ5_9HYPH</name>
<comment type="subcellular location">
    <subcellularLocation>
        <location evidence="1">Cell outer membrane</location>
    </subcellularLocation>
</comment>
<dbReference type="InterPro" id="IPR036737">
    <property type="entry name" value="OmpA-like_sf"/>
</dbReference>
<dbReference type="PRINTS" id="PR01021">
    <property type="entry name" value="OMPADOMAIN"/>
</dbReference>
<dbReference type="SUPFAM" id="SSF103088">
    <property type="entry name" value="OmpA-like"/>
    <property type="match status" value="1"/>
</dbReference>
<dbReference type="Gene3D" id="3.30.1330.60">
    <property type="entry name" value="OmpA-like domain"/>
    <property type="match status" value="1"/>
</dbReference>
<dbReference type="CDD" id="cd07185">
    <property type="entry name" value="OmpA_C-like"/>
    <property type="match status" value="1"/>
</dbReference>
<evidence type="ECO:0000256" key="2">
    <source>
        <dbReference type="ARBA" id="ARBA00023136"/>
    </source>
</evidence>
<comment type="caution">
    <text evidence="6">The sequence shown here is derived from an EMBL/GenBank/DDBJ whole genome shotgun (WGS) entry which is preliminary data.</text>
</comment>
<dbReference type="PANTHER" id="PTHR30329">
    <property type="entry name" value="STATOR ELEMENT OF FLAGELLAR MOTOR COMPLEX"/>
    <property type="match status" value="1"/>
</dbReference>
<keyword evidence="2 4" id="KW-0472">Membrane</keyword>
<keyword evidence="7" id="KW-1185">Reference proteome</keyword>
<protein>
    <submittedName>
        <fullName evidence="6">OmpA family protein</fullName>
    </submittedName>
</protein>
<evidence type="ECO:0000313" key="7">
    <source>
        <dbReference type="Proteomes" id="UP000678276"/>
    </source>
</evidence>
<evidence type="ECO:0000256" key="1">
    <source>
        <dbReference type="ARBA" id="ARBA00004442"/>
    </source>
</evidence>
<dbReference type="InterPro" id="IPR050330">
    <property type="entry name" value="Bact_OuterMem_StrucFunc"/>
</dbReference>
<dbReference type="EMBL" id="JAGJCF010000005">
    <property type="protein sequence ID" value="MBP0615940.1"/>
    <property type="molecule type" value="Genomic_DNA"/>
</dbReference>
<dbReference type="Proteomes" id="UP000678276">
    <property type="component" value="Unassembled WGS sequence"/>
</dbReference>
<evidence type="ECO:0000256" key="4">
    <source>
        <dbReference type="PROSITE-ProRule" id="PRU00473"/>
    </source>
</evidence>
<accession>A0ABS4BGQ5</accession>
<evidence type="ECO:0000313" key="6">
    <source>
        <dbReference type="EMBL" id="MBP0615940.1"/>
    </source>
</evidence>
<dbReference type="InterPro" id="IPR006665">
    <property type="entry name" value="OmpA-like"/>
</dbReference>
<dbReference type="Pfam" id="PF00691">
    <property type="entry name" value="OmpA"/>
    <property type="match status" value="1"/>
</dbReference>
<evidence type="ECO:0000259" key="5">
    <source>
        <dbReference type="PROSITE" id="PS51123"/>
    </source>
</evidence>
<organism evidence="6 7">
    <name type="scientific">Jiella mangrovi</name>
    <dbReference type="NCBI Taxonomy" id="2821407"/>
    <lineage>
        <taxon>Bacteria</taxon>
        <taxon>Pseudomonadati</taxon>
        <taxon>Pseudomonadota</taxon>
        <taxon>Alphaproteobacteria</taxon>
        <taxon>Hyphomicrobiales</taxon>
        <taxon>Aurantimonadaceae</taxon>
        <taxon>Jiella</taxon>
    </lineage>
</organism>
<dbReference type="InterPro" id="IPR006664">
    <property type="entry name" value="OMP_bac"/>
</dbReference>
<gene>
    <name evidence="6" type="ORF">J6595_10135</name>
</gene>
<evidence type="ECO:0000256" key="3">
    <source>
        <dbReference type="ARBA" id="ARBA00023237"/>
    </source>
</evidence>
<feature type="domain" description="OmpA-like" evidence="5">
    <location>
        <begin position="60"/>
        <end position="170"/>
    </location>
</feature>
<reference evidence="6 7" key="1">
    <citation type="submission" date="2021-04" db="EMBL/GenBank/DDBJ databases">
        <title>Whole genome sequence of Jiella sp. KSK16Y-1.</title>
        <authorList>
            <person name="Tuo L."/>
        </authorList>
    </citation>
    <scope>NUCLEOTIDE SEQUENCE [LARGE SCALE GENOMIC DNA]</scope>
    <source>
        <strain evidence="6 7">KSK16Y-1</strain>
    </source>
</reference>
<dbReference type="PANTHER" id="PTHR30329:SF21">
    <property type="entry name" value="LIPOPROTEIN YIAD-RELATED"/>
    <property type="match status" value="1"/>
</dbReference>
<sequence length="170" mass="18822">MAGPAASDPAYDRRDIAEFFVKSANEVKGLGKSRSMRMAGTRGICVGLESECGKAEPRPTGWDLLINFDYDSAMLTPTARENLREMAAALTDQRLRAVQFVIEGHTDARGADWYNQDLSRRRAESVRAYLLAHGIEPGKISALGLGERVPRVSNPFDPVNRRVEMRVSVQ</sequence>
<dbReference type="PROSITE" id="PS51123">
    <property type="entry name" value="OMPA_2"/>
    <property type="match status" value="1"/>
</dbReference>